<evidence type="ECO:0000256" key="10">
    <source>
        <dbReference type="SAM" id="SignalP"/>
    </source>
</evidence>
<organism evidence="13 14">
    <name type="scientific">Luteibacter jiangsuensis</name>
    <dbReference type="NCBI Taxonomy" id="637577"/>
    <lineage>
        <taxon>Bacteria</taxon>
        <taxon>Pseudomonadati</taxon>
        <taxon>Pseudomonadota</taxon>
        <taxon>Gammaproteobacteria</taxon>
        <taxon>Lysobacterales</taxon>
        <taxon>Rhodanobacteraceae</taxon>
        <taxon>Luteibacter</taxon>
    </lineage>
</organism>
<keyword evidence="3 8" id="KW-1134">Transmembrane beta strand</keyword>
<keyword evidence="14" id="KW-1185">Reference proteome</keyword>
<evidence type="ECO:0000256" key="9">
    <source>
        <dbReference type="RuleBase" id="RU003357"/>
    </source>
</evidence>
<evidence type="ECO:0000256" key="3">
    <source>
        <dbReference type="ARBA" id="ARBA00022452"/>
    </source>
</evidence>
<dbReference type="InterPro" id="IPR036942">
    <property type="entry name" value="Beta-barrel_TonB_sf"/>
</dbReference>
<keyword evidence="13" id="KW-0675">Receptor</keyword>
<dbReference type="Proteomes" id="UP001237737">
    <property type="component" value="Unassembled WGS sequence"/>
</dbReference>
<dbReference type="InterPro" id="IPR000531">
    <property type="entry name" value="Beta-barrel_TonB"/>
</dbReference>
<evidence type="ECO:0000256" key="8">
    <source>
        <dbReference type="PROSITE-ProRule" id="PRU01360"/>
    </source>
</evidence>
<gene>
    <name evidence="13" type="ORF">J2T07_001721</name>
</gene>
<dbReference type="PROSITE" id="PS52016">
    <property type="entry name" value="TONB_DEPENDENT_REC_3"/>
    <property type="match status" value="1"/>
</dbReference>
<keyword evidence="10" id="KW-0732">Signal</keyword>
<protein>
    <submittedName>
        <fullName evidence="13">Outer membrane receptor protein involved in Fe transport</fullName>
    </submittedName>
</protein>
<dbReference type="InterPro" id="IPR037066">
    <property type="entry name" value="Plug_dom_sf"/>
</dbReference>
<dbReference type="InterPro" id="IPR012910">
    <property type="entry name" value="Plug_dom"/>
</dbReference>
<evidence type="ECO:0000256" key="7">
    <source>
        <dbReference type="ARBA" id="ARBA00023237"/>
    </source>
</evidence>
<keyword evidence="4 8" id="KW-0812">Transmembrane</keyword>
<evidence type="ECO:0000313" key="13">
    <source>
        <dbReference type="EMBL" id="MDQ0009544.1"/>
    </source>
</evidence>
<proteinExistence type="inferred from homology"/>
<reference evidence="13 14" key="1">
    <citation type="submission" date="2023-07" db="EMBL/GenBank/DDBJ databases">
        <title>Sorghum-associated microbial communities from plants grown in Nebraska, USA.</title>
        <authorList>
            <person name="Schachtman D."/>
        </authorList>
    </citation>
    <scope>NUCLEOTIDE SEQUENCE [LARGE SCALE GENOMIC DNA]</scope>
    <source>
        <strain evidence="13 14">CC60</strain>
    </source>
</reference>
<feature type="chain" id="PRO_5045527650" evidence="10">
    <location>
        <begin position="20"/>
        <end position="754"/>
    </location>
</feature>
<sequence length="754" mass="81349">MRPFGACAATALATSVANAVDRVSVNLPVVTVVAVAPGLYESRDARTIPYDTRWLDRHDTDPTRSTGLADALDRDIPGISLNAVQGNPWQPDLQYRGYTASPLLGTPQGLAIYQDGVRVNEVFGDTVNWDLIPSRAVDGATLSAGASPVFGQNALGGAIDLRTKTGFSAPGTRIGRETGSFGRETSFLESGGNDGGLGYYVLGDRMDERGWRDLSPSHARHSLGAFSFRGDRLDLDLHLAQARTDLTGNGASPAELLRQRRAAIFTAPDETSNRLSQASLTGTWRLTDRSSLIVTAFTRRVRTRSYNGDTSEYAACNDDASILCGEDGRDAILDARGTPVSSRYDAIANLGMRRQRARGGSAVLHGATRLFGRDNTFFLGVDERRGSVGYTSEQRVGLLDEARHVAADGPAIPSEAVAVHATTRDRAAFVSDRLRLSSDWTLDLAARFNRTRVSIADRSGRNRALDGGHTFSRFNPSVGLSWLLSRRVSAFASYSESTRAPTPVELTCADEEAPCRLPNDFVSDPPLKQVVARSVEAGLRGGGAVLHWDASLYRSTSAHDIVFQTTGGGLSNRGFFANVGDTRREGVQASLRGRWAGIDWHMAYAYLRARFLSGFDQISAHHPDADADGVVTVKRGDDIPGLPRHMLKVGADWSPTPVVTFGIDGRFSSGQYLRGDEINALGKTGGYALFDLDAHWQVTPRVQISARVENLLDRRYVSFGVLGNPSSVLPGLNDPRFLGPGAPRAGWLSITLSL</sequence>
<dbReference type="Pfam" id="PF07715">
    <property type="entry name" value="Plug"/>
    <property type="match status" value="1"/>
</dbReference>
<comment type="similarity">
    <text evidence="8 9">Belongs to the TonB-dependent receptor family.</text>
</comment>
<keyword evidence="2 8" id="KW-0813">Transport</keyword>
<evidence type="ECO:0000256" key="1">
    <source>
        <dbReference type="ARBA" id="ARBA00004571"/>
    </source>
</evidence>
<evidence type="ECO:0000256" key="5">
    <source>
        <dbReference type="ARBA" id="ARBA00023077"/>
    </source>
</evidence>
<dbReference type="Gene3D" id="2.170.130.10">
    <property type="entry name" value="TonB-dependent receptor, plug domain"/>
    <property type="match status" value="1"/>
</dbReference>
<feature type="signal peptide" evidence="10">
    <location>
        <begin position="1"/>
        <end position="19"/>
    </location>
</feature>
<evidence type="ECO:0000256" key="2">
    <source>
        <dbReference type="ARBA" id="ARBA00022448"/>
    </source>
</evidence>
<feature type="domain" description="TonB-dependent receptor plug" evidence="12">
    <location>
        <begin position="46"/>
        <end position="158"/>
    </location>
</feature>
<keyword evidence="5 9" id="KW-0798">TonB box</keyword>
<feature type="domain" description="TonB-dependent receptor-like beta-barrel" evidence="11">
    <location>
        <begin position="243"/>
        <end position="711"/>
    </location>
</feature>
<dbReference type="InterPro" id="IPR039426">
    <property type="entry name" value="TonB-dep_rcpt-like"/>
</dbReference>
<dbReference type="PANTHER" id="PTHR30069:SF39">
    <property type="entry name" value="BLL6183 PROTEIN"/>
    <property type="match status" value="1"/>
</dbReference>
<evidence type="ECO:0000256" key="4">
    <source>
        <dbReference type="ARBA" id="ARBA00022692"/>
    </source>
</evidence>
<keyword evidence="6 8" id="KW-0472">Membrane</keyword>
<name>A0ABT9SX18_9GAMM</name>
<evidence type="ECO:0000256" key="6">
    <source>
        <dbReference type="ARBA" id="ARBA00023136"/>
    </source>
</evidence>
<accession>A0ABT9SX18</accession>
<dbReference type="Gene3D" id="2.40.170.20">
    <property type="entry name" value="TonB-dependent receptor, beta-barrel domain"/>
    <property type="match status" value="1"/>
</dbReference>
<evidence type="ECO:0000259" key="12">
    <source>
        <dbReference type="Pfam" id="PF07715"/>
    </source>
</evidence>
<dbReference type="RefSeq" id="WP_306848997.1">
    <property type="nucleotide sequence ID" value="NZ_JAUSSK010000002.1"/>
</dbReference>
<dbReference type="SUPFAM" id="SSF56935">
    <property type="entry name" value="Porins"/>
    <property type="match status" value="1"/>
</dbReference>
<dbReference type="PANTHER" id="PTHR30069">
    <property type="entry name" value="TONB-DEPENDENT OUTER MEMBRANE RECEPTOR"/>
    <property type="match status" value="1"/>
</dbReference>
<keyword evidence="7 8" id="KW-0998">Cell outer membrane</keyword>
<evidence type="ECO:0000259" key="11">
    <source>
        <dbReference type="Pfam" id="PF00593"/>
    </source>
</evidence>
<evidence type="ECO:0000313" key="14">
    <source>
        <dbReference type="Proteomes" id="UP001237737"/>
    </source>
</evidence>
<comment type="caution">
    <text evidence="13">The sequence shown here is derived from an EMBL/GenBank/DDBJ whole genome shotgun (WGS) entry which is preliminary data.</text>
</comment>
<dbReference type="Pfam" id="PF00593">
    <property type="entry name" value="TonB_dep_Rec_b-barrel"/>
    <property type="match status" value="1"/>
</dbReference>
<dbReference type="EMBL" id="JAUSSK010000002">
    <property type="protein sequence ID" value="MDQ0009544.1"/>
    <property type="molecule type" value="Genomic_DNA"/>
</dbReference>
<comment type="subcellular location">
    <subcellularLocation>
        <location evidence="1 8">Cell outer membrane</location>
        <topology evidence="1 8">Multi-pass membrane protein</topology>
    </subcellularLocation>
</comment>